<dbReference type="InParanoid" id="A0A6L2Q9Q8"/>
<evidence type="ECO:0000256" key="2">
    <source>
        <dbReference type="ARBA" id="ARBA00006462"/>
    </source>
</evidence>
<keyword evidence="3 7" id="KW-0812">Transmembrane</keyword>
<dbReference type="Proteomes" id="UP000502823">
    <property type="component" value="Unassembled WGS sequence"/>
</dbReference>
<dbReference type="PROSITE" id="PS51257">
    <property type="entry name" value="PROKAR_LIPOPROTEIN"/>
    <property type="match status" value="1"/>
</dbReference>
<dbReference type="PANTHER" id="PTHR23033">
    <property type="entry name" value="BETA1,3-GALACTOSYLTRANSFERASE"/>
    <property type="match status" value="1"/>
</dbReference>
<gene>
    <name evidence="8" type="ORF">Cfor_02962</name>
</gene>
<accession>A0A6L2Q9Q8</accession>
<comment type="subcellular location">
    <subcellularLocation>
        <location evidence="1">Membrane</location>
        <topology evidence="1">Single-pass type II membrane protein</topology>
    </subcellularLocation>
</comment>
<dbReference type="Gene3D" id="3.90.550.50">
    <property type="match status" value="1"/>
</dbReference>
<organism evidence="8 9">
    <name type="scientific">Coptotermes formosanus</name>
    <name type="common">Formosan subterranean termite</name>
    <dbReference type="NCBI Taxonomy" id="36987"/>
    <lineage>
        <taxon>Eukaryota</taxon>
        <taxon>Metazoa</taxon>
        <taxon>Ecdysozoa</taxon>
        <taxon>Arthropoda</taxon>
        <taxon>Hexapoda</taxon>
        <taxon>Insecta</taxon>
        <taxon>Pterygota</taxon>
        <taxon>Neoptera</taxon>
        <taxon>Polyneoptera</taxon>
        <taxon>Dictyoptera</taxon>
        <taxon>Blattodea</taxon>
        <taxon>Blattoidea</taxon>
        <taxon>Termitoidae</taxon>
        <taxon>Rhinotermitidae</taxon>
        <taxon>Coptotermes</taxon>
    </lineage>
</organism>
<dbReference type="InterPro" id="IPR026050">
    <property type="entry name" value="C1GALT1/C1GALT1_chp1"/>
</dbReference>
<dbReference type="OrthoDB" id="414175at2759"/>
<evidence type="ECO:0000313" key="9">
    <source>
        <dbReference type="Proteomes" id="UP000502823"/>
    </source>
</evidence>
<reference evidence="9" key="1">
    <citation type="submission" date="2020-01" db="EMBL/GenBank/DDBJ databases">
        <title>Draft genome sequence of the Termite Coptotermes fromosanus.</title>
        <authorList>
            <person name="Itakura S."/>
            <person name="Yosikawa Y."/>
            <person name="Umezawa K."/>
        </authorList>
    </citation>
    <scope>NUCLEOTIDE SEQUENCE [LARGE SCALE GENOMIC DNA]</scope>
</reference>
<evidence type="ECO:0000256" key="5">
    <source>
        <dbReference type="ARBA" id="ARBA00022989"/>
    </source>
</evidence>
<dbReference type="GO" id="GO:0016020">
    <property type="term" value="C:membrane"/>
    <property type="evidence" value="ECO:0007669"/>
    <property type="project" value="UniProtKB-SubCell"/>
</dbReference>
<evidence type="ECO:0000256" key="3">
    <source>
        <dbReference type="ARBA" id="ARBA00022692"/>
    </source>
</evidence>
<evidence type="ECO:0000256" key="6">
    <source>
        <dbReference type="ARBA" id="ARBA00023136"/>
    </source>
</evidence>
<feature type="transmembrane region" description="Helical" evidence="7">
    <location>
        <begin position="12"/>
        <end position="29"/>
    </location>
</feature>
<evidence type="ECO:0000256" key="7">
    <source>
        <dbReference type="SAM" id="Phobius"/>
    </source>
</evidence>
<keyword evidence="5 7" id="KW-1133">Transmembrane helix</keyword>
<proteinExistence type="inferred from homology"/>
<name>A0A6L2Q9Q8_COPFO</name>
<keyword evidence="6 7" id="KW-0472">Membrane</keyword>
<comment type="similarity">
    <text evidence="2">Belongs to the glycosyltransferase 31 family. Beta3-Gal-T subfamily.</text>
</comment>
<dbReference type="EMBL" id="BLKM01000939">
    <property type="protein sequence ID" value="GFG39655.1"/>
    <property type="molecule type" value="Genomic_DNA"/>
</dbReference>
<evidence type="ECO:0000313" key="8">
    <source>
        <dbReference type="EMBL" id="GFG39655.1"/>
    </source>
</evidence>
<dbReference type="GO" id="GO:0016263">
    <property type="term" value="F:glycoprotein-N-acetylgalactosamine 3-beta-galactosyltransferase activity"/>
    <property type="evidence" value="ECO:0007669"/>
    <property type="project" value="TreeGrafter"/>
</dbReference>
<comment type="caution">
    <text evidence="8">The sequence shown here is derived from an EMBL/GenBank/DDBJ whole genome shotgun (WGS) entry which is preliminary data.</text>
</comment>
<keyword evidence="9" id="KW-1185">Reference proteome</keyword>
<protein>
    <submittedName>
        <fullName evidence="8">Uncharacterized protein</fullName>
    </submittedName>
</protein>
<sequence>MSRKIYRFQTCVFSVGFVVGVILACLFIDSENETKCKIRDISEISYRQWFSMQNFKKYAENYSGSSYVETAATARISEALYLYNVVHVHCVVFVKKTKNALAIKNTWAKHCNEIVFFGLKSTSVISLTVLKPKSSWQYLCDAVRHLWQNNKANLHWALFVPDDVFVIPENLRYYVASLDYNEPHYLGDAVTFWSNVYNVGEAGYVLSKGVIYALQMKFNSSELCRKSGKYWRNEDFYLGKYLGEMGITPADTTDNYGCKRFQRYNVNYVGTPTHTVSSSAHISSSQMTPGCYSDKIITFSGIEPDKFYLYDYLLYCVRVVHHGGTVASLPPPVPASDDQVWREFLREEGMGEPRDISPKQYFELWQKKIQSPEAFNALLRQQSEDTFSGDDVSGPYSHEP</sequence>
<keyword evidence="4" id="KW-0735">Signal-anchor</keyword>
<evidence type="ECO:0000256" key="4">
    <source>
        <dbReference type="ARBA" id="ARBA00022968"/>
    </source>
</evidence>
<evidence type="ECO:0000256" key="1">
    <source>
        <dbReference type="ARBA" id="ARBA00004606"/>
    </source>
</evidence>
<dbReference type="PANTHER" id="PTHR23033:SF14">
    <property type="entry name" value="GLYCOPROTEIN-N-ACETYLGALACTOSAMINE 3-BETA-GALACTOSYLTRANSFERASE 1-RELATED"/>
    <property type="match status" value="1"/>
</dbReference>
<dbReference type="AlphaFoldDB" id="A0A6L2Q9Q8"/>